<gene>
    <name evidence="2" type="ORF">BJY18_007286</name>
</gene>
<dbReference type="RefSeq" id="WP_184784264.1">
    <property type="nucleotide sequence ID" value="NZ_JACHMG010000001.1"/>
</dbReference>
<dbReference type="InterPro" id="IPR044930">
    <property type="entry name" value="Homing_endonuclease_His-Me"/>
</dbReference>
<evidence type="ECO:0000313" key="3">
    <source>
        <dbReference type="Proteomes" id="UP000581769"/>
    </source>
</evidence>
<dbReference type="SUPFAM" id="SSF54060">
    <property type="entry name" value="His-Me finger endonucleases"/>
    <property type="match status" value="1"/>
</dbReference>
<name>A0A840J408_9PSEU</name>
<organism evidence="2 3">
    <name type="scientific">Amycolatopsis jiangsuensis</name>
    <dbReference type="NCBI Taxonomy" id="1181879"/>
    <lineage>
        <taxon>Bacteria</taxon>
        <taxon>Bacillati</taxon>
        <taxon>Actinomycetota</taxon>
        <taxon>Actinomycetes</taxon>
        <taxon>Pseudonocardiales</taxon>
        <taxon>Pseudonocardiaceae</taxon>
        <taxon>Amycolatopsis</taxon>
    </lineage>
</organism>
<evidence type="ECO:0000259" key="1">
    <source>
        <dbReference type="Pfam" id="PF13392"/>
    </source>
</evidence>
<feature type="domain" description="HNH nuclease" evidence="1">
    <location>
        <begin position="43"/>
        <end position="86"/>
    </location>
</feature>
<dbReference type="Pfam" id="PF13392">
    <property type="entry name" value="HNH_3"/>
    <property type="match status" value="1"/>
</dbReference>
<sequence>MLSEKEFRRFAKKVRIMPSGCLVWTGSQISTGYGNLKIRNSYRLAHRVAYEHWIGPIPDGLQIDHLCRNRACVNPSHLEAVTQRVNILRGVGATAENAQKLECSNGHPYDGENTYFRPDGRGRECRACMRERNRARYAQARCRQLTAA</sequence>
<dbReference type="Gene3D" id="3.90.75.10">
    <property type="entry name" value="Homing Intron 3 (I-ppo) Encoded Endonuclease, Chain A"/>
    <property type="match status" value="1"/>
</dbReference>
<evidence type="ECO:0000313" key="2">
    <source>
        <dbReference type="EMBL" id="MBB4689801.1"/>
    </source>
</evidence>
<dbReference type="Proteomes" id="UP000581769">
    <property type="component" value="Unassembled WGS sequence"/>
</dbReference>
<keyword evidence="3" id="KW-1185">Reference proteome</keyword>
<dbReference type="InterPro" id="IPR044925">
    <property type="entry name" value="His-Me_finger_sf"/>
</dbReference>
<dbReference type="AlphaFoldDB" id="A0A840J408"/>
<dbReference type="EMBL" id="JACHMG010000001">
    <property type="protein sequence ID" value="MBB4689801.1"/>
    <property type="molecule type" value="Genomic_DNA"/>
</dbReference>
<comment type="caution">
    <text evidence="2">The sequence shown here is derived from an EMBL/GenBank/DDBJ whole genome shotgun (WGS) entry which is preliminary data.</text>
</comment>
<dbReference type="GO" id="GO:0004519">
    <property type="term" value="F:endonuclease activity"/>
    <property type="evidence" value="ECO:0007669"/>
    <property type="project" value="InterPro"/>
</dbReference>
<protein>
    <recommendedName>
        <fullName evidence="1">HNH nuclease domain-containing protein</fullName>
    </recommendedName>
</protein>
<reference evidence="2 3" key="1">
    <citation type="submission" date="2020-08" db="EMBL/GenBank/DDBJ databases">
        <title>Sequencing the genomes of 1000 actinobacteria strains.</title>
        <authorList>
            <person name="Klenk H.-P."/>
        </authorList>
    </citation>
    <scope>NUCLEOTIDE SEQUENCE [LARGE SCALE GENOMIC DNA]</scope>
    <source>
        <strain evidence="2 3">DSM 45859</strain>
    </source>
</reference>
<proteinExistence type="predicted"/>
<dbReference type="InterPro" id="IPR003615">
    <property type="entry name" value="HNH_nuc"/>
</dbReference>
<accession>A0A840J408</accession>